<evidence type="ECO:0000256" key="1">
    <source>
        <dbReference type="SAM" id="MobiDB-lite"/>
    </source>
</evidence>
<gene>
    <name evidence="2" type="ORF">CGOC_LOCUS10644</name>
</gene>
<protein>
    <submittedName>
        <fullName evidence="2">Uncharacterized protein</fullName>
    </submittedName>
</protein>
<dbReference type="AlphaFoldDB" id="A0A3P7MD25"/>
<feature type="compositionally biased region" description="Polar residues" evidence="1">
    <location>
        <begin position="16"/>
        <end position="41"/>
    </location>
</feature>
<feature type="region of interest" description="Disordered" evidence="1">
    <location>
        <begin position="1"/>
        <end position="49"/>
    </location>
</feature>
<reference evidence="2 3" key="1">
    <citation type="submission" date="2018-11" db="EMBL/GenBank/DDBJ databases">
        <authorList>
            <consortium name="Pathogen Informatics"/>
        </authorList>
    </citation>
    <scope>NUCLEOTIDE SEQUENCE [LARGE SCALE GENOMIC DNA]</scope>
</reference>
<evidence type="ECO:0000313" key="3">
    <source>
        <dbReference type="Proteomes" id="UP000271889"/>
    </source>
</evidence>
<accession>A0A3P7MD25</accession>
<organism evidence="2 3">
    <name type="scientific">Cylicostephanus goldi</name>
    <name type="common">Nematode worm</name>
    <dbReference type="NCBI Taxonomy" id="71465"/>
    <lineage>
        <taxon>Eukaryota</taxon>
        <taxon>Metazoa</taxon>
        <taxon>Ecdysozoa</taxon>
        <taxon>Nematoda</taxon>
        <taxon>Chromadorea</taxon>
        <taxon>Rhabditida</taxon>
        <taxon>Rhabditina</taxon>
        <taxon>Rhabditomorpha</taxon>
        <taxon>Strongyloidea</taxon>
        <taxon>Strongylidae</taxon>
        <taxon>Cylicostephanus</taxon>
    </lineage>
</organism>
<sequence>MEVDERPTSKKCGYSMNKSSSPQWDPENNTSLSPSEASSRAFSPATRGGLSRKIEAITCNLENVREAKATEESNRRRAAEGFELPCSKYSTIKQ</sequence>
<evidence type="ECO:0000313" key="2">
    <source>
        <dbReference type="EMBL" id="VDN27385.1"/>
    </source>
</evidence>
<name>A0A3P7MD25_CYLGO</name>
<dbReference type="EMBL" id="UYRV01112274">
    <property type="protein sequence ID" value="VDN27385.1"/>
    <property type="molecule type" value="Genomic_DNA"/>
</dbReference>
<keyword evidence="3" id="KW-1185">Reference proteome</keyword>
<proteinExistence type="predicted"/>
<dbReference type="Proteomes" id="UP000271889">
    <property type="component" value="Unassembled WGS sequence"/>
</dbReference>